<dbReference type="VEuPathDB" id="FungiDB:AeMF1_016053"/>
<evidence type="ECO:0000313" key="5">
    <source>
        <dbReference type="Proteomes" id="UP000481153"/>
    </source>
</evidence>
<dbReference type="GO" id="GO:0004674">
    <property type="term" value="F:protein serine/threonine kinase activity"/>
    <property type="evidence" value="ECO:0007669"/>
    <property type="project" value="TreeGrafter"/>
</dbReference>
<keyword evidence="2" id="KW-0812">Transmembrane</keyword>
<keyword evidence="5" id="KW-1185">Reference proteome</keyword>
<reference evidence="4 5" key="1">
    <citation type="submission" date="2019-07" db="EMBL/GenBank/DDBJ databases">
        <title>Genomics analysis of Aphanomyces spp. identifies a new class of oomycete effector associated with host adaptation.</title>
        <authorList>
            <person name="Gaulin E."/>
        </authorList>
    </citation>
    <scope>NUCLEOTIDE SEQUENCE [LARGE SCALE GENOMIC DNA]</scope>
    <source>
        <strain evidence="4 5">ATCC 201684</strain>
    </source>
</reference>
<dbReference type="InterPro" id="IPR011009">
    <property type="entry name" value="Kinase-like_dom_sf"/>
</dbReference>
<protein>
    <recommendedName>
        <fullName evidence="3">Protein kinase domain-containing protein</fullName>
    </recommendedName>
</protein>
<dbReference type="EMBL" id="VJMJ01000068">
    <property type="protein sequence ID" value="KAF0738935.1"/>
    <property type="molecule type" value="Genomic_DNA"/>
</dbReference>
<dbReference type="Pfam" id="PF00069">
    <property type="entry name" value="Pkinase"/>
    <property type="match status" value="1"/>
</dbReference>
<feature type="transmembrane region" description="Helical" evidence="2">
    <location>
        <begin position="324"/>
        <end position="344"/>
    </location>
</feature>
<dbReference type="InterPro" id="IPR017441">
    <property type="entry name" value="Protein_kinase_ATP_BS"/>
</dbReference>
<dbReference type="Gene3D" id="3.80.10.10">
    <property type="entry name" value="Ribonuclease Inhibitor"/>
    <property type="match status" value="1"/>
</dbReference>
<dbReference type="SMART" id="SM00220">
    <property type="entry name" value="S_TKc"/>
    <property type="match status" value="1"/>
</dbReference>
<dbReference type="InterPro" id="IPR000719">
    <property type="entry name" value="Prot_kinase_dom"/>
</dbReference>
<dbReference type="AlphaFoldDB" id="A0A6G0XFH3"/>
<evidence type="ECO:0000256" key="2">
    <source>
        <dbReference type="SAM" id="Phobius"/>
    </source>
</evidence>
<evidence type="ECO:0000259" key="3">
    <source>
        <dbReference type="PROSITE" id="PS50011"/>
    </source>
</evidence>
<feature type="binding site" evidence="1">
    <location>
        <position position="419"/>
    </location>
    <ligand>
        <name>ATP</name>
        <dbReference type="ChEBI" id="CHEBI:30616"/>
    </ligand>
</feature>
<dbReference type="PROSITE" id="PS50011">
    <property type="entry name" value="PROTEIN_KINASE_DOM"/>
    <property type="match status" value="1"/>
</dbReference>
<dbReference type="PANTHER" id="PTHR44329:SF214">
    <property type="entry name" value="PROTEIN KINASE DOMAIN-CONTAINING PROTEIN"/>
    <property type="match status" value="1"/>
</dbReference>
<evidence type="ECO:0000313" key="4">
    <source>
        <dbReference type="EMBL" id="KAF0738935.1"/>
    </source>
</evidence>
<dbReference type="CDD" id="cd12087">
    <property type="entry name" value="TM_EGFR-like"/>
    <property type="match status" value="1"/>
</dbReference>
<organism evidence="4 5">
    <name type="scientific">Aphanomyces euteiches</name>
    <dbReference type="NCBI Taxonomy" id="100861"/>
    <lineage>
        <taxon>Eukaryota</taxon>
        <taxon>Sar</taxon>
        <taxon>Stramenopiles</taxon>
        <taxon>Oomycota</taxon>
        <taxon>Saprolegniomycetes</taxon>
        <taxon>Saprolegniales</taxon>
        <taxon>Verrucalvaceae</taxon>
        <taxon>Aphanomyces</taxon>
    </lineage>
</organism>
<dbReference type="GO" id="GO:0005524">
    <property type="term" value="F:ATP binding"/>
    <property type="evidence" value="ECO:0007669"/>
    <property type="project" value="UniProtKB-UniRule"/>
</dbReference>
<dbReference type="PANTHER" id="PTHR44329">
    <property type="entry name" value="SERINE/THREONINE-PROTEIN KINASE TNNI3K-RELATED"/>
    <property type="match status" value="1"/>
</dbReference>
<dbReference type="SUPFAM" id="SSF56112">
    <property type="entry name" value="Protein kinase-like (PK-like)"/>
    <property type="match status" value="1"/>
</dbReference>
<dbReference type="InterPro" id="IPR051681">
    <property type="entry name" value="Ser/Thr_Kinases-Pseudokinases"/>
</dbReference>
<keyword evidence="1" id="KW-0547">Nucleotide-binding</keyword>
<gene>
    <name evidence="4" type="ORF">Ae201684_005306</name>
</gene>
<dbReference type="InterPro" id="IPR032675">
    <property type="entry name" value="LRR_dom_sf"/>
</dbReference>
<evidence type="ECO:0000256" key="1">
    <source>
        <dbReference type="PROSITE-ProRule" id="PRU10141"/>
    </source>
</evidence>
<dbReference type="PROSITE" id="PS00107">
    <property type="entry name" value="PROTEIN_KINASE_ATP"/>
    <property type="match status" value="1"/>
</dbReference>
<keyword evidence="2" id="KW-1133">Transmembrane helix</keyword>
<dbReference type="Proteomes" id="UP000481153">
    <property type="component" value="Unassembled WGS sequence"/>
</dbReference>
<name>A0A6G0XFH3_9STRA</name>
<comment type="caution">
    <text evidence="4">The sequence shown here is derived from an EMBL/GenBank/DDBJ whole genome shotgun (WGS) entry which is preliminary data.</text>
</comment>
<keyword evidence="2" id="KW-0472">Membrane</keyword>
<dbReference type="SUPFAM" id="SSF52058">
    <property type="entry name" value="L domain-like"/>
    <property type="match status" value="1"/>
</dbReference>
<dbReference type="Gene3D" id="1.10.510.10">
    <property type="entry name" value="Transferase(Phosphotransferase) domain 1"/>
    <property type="match status" value="1"/>
</dbReference>
<accession>A0A6G0XFH3</accession>
<proteinExistence type="predicted"/>
<feature type="domain" description="Protein kinase" evidence="3">
    <location>
        <begin position="391"/>
        <end position="651"/>
    </location>
</feature>
<keyword evidence="1" id="KW-0067">ATP-binding</keyword>
<sequence length="660" mass="73357">MSTAPPAVTDLMLVIPACPYKNLPSNVTNVLVINSARCPTPMVTCIISKECKYVSWVSIVDGAGTTISNVTWQAIGDLSGWYPQPRNEWLEIDGQGGAIDFSYLQLSDVLTTLSFKNQSKLPVNMSWPMSITQLSLTANPLGSLPSLPNKLQRLNASEANLTTLDDLRSLPPTLTWLQLNDNAYTAWTNIDFTALTHLELRRNQHLTRIENVTFSSRLMLLDMQDIHLDNWIMTNNTFKALNALRPSYSGEDKEAVKGWGNVGYTYANLTVDSNATECASKQGTIQELWGNNKTAREKPYDQSVFRVCVLSDGQIDGGSLSTGAIVGIAAGGALLIALLVFMIMRRRQTRDEKELRHVYGLHQSTKSSSTAEDVGVDMKQLSLCRLDESDLSFHQRLGSGAFADVWLGTFKGEAVAVKKLHANRVTLHQLQSFVNEITLMATFDSPYIVKLIGAAWTRPSDVKCVMELMDSGDLKDCLDHNTPQDFPWNDKFMHIHSIVEGLVYLHSLNIIHRDLKSRNVLSDSKKSTKLTDFGVSKEDLQATMTIGVGTFRWMAPEVLQDKSYTTAADIYSFGVILSEFDTHRIPYEDIKNSSTGLPVGDSAIIVDVVHGNLKPTFRRDCPRWILNMAMLCIAHNPNDRPTATQLSHAIRNHMKELSTG</sequence>